<protein>
    <recommendedName>
        <fullName evidence="4">DUF5362 domain-containing protein</fullName>
    </recommendedName>
</protein>
<feature type="transmembrane region" description="Helical" evidence="1">
    <location>
        <begin position="81"/>
        <end position="99"/>
    </location>
</feature>
<feature type="transmembrane region" description="Helical" evidence="1">
    <location>
        <begin position="38"/>
        <end position="61"/>
    </location>
</feature>
<reference evidence="2 3" key="1">
    <citation type="submission" date="2019-12" db="EMBL/GenBank/DDBJ databases">
        <title>Mucilaginibacter sp. HME9299 genome sequencing and assembly.</title>
        <authorList>
            <person name="Kang H."/>
            <person name="Kim H."/>
            <person name="Joh K."/>
        </authorList>
    </citation>
    <scope>NUCLEOTIDE SEQUENCE [LARGE SCALE GENOMIC DNA]</scope>
    <source>
        <strain evidence="2 3">HME9299</strain>
    </source>
</reference>
<dbReference type="Proteomes" id="UP000434850">
    <property type="component" value="Unassembled WGS sequence"/>
</dbReference>
<dbReference type="Pfam" id="PF17319">
    <property type="entry name" value="DUF5362"/>
    <property type="match status" value="1"/>
</dbReference>
<dbReference type="OrthoDB" id="1121797at2"/>
<keyword evidence="1" id="KW-1133">Transmembrane helix</keyword>
<evidence type="ECO:0000313" key="3">
    <source>
        <dbReference type="Proteomes" id="UP000434850"/>
    </source>
</evidence>
<keyword evidence="1" id="KW-0812">Transmembrane</keyword>
<dbReference type="RefSeq" id="WP_157543187.1">
    <property type="nucleotide sequence ID" value="NZ_WQLA01000007.1"/>
</dbReference>
<sequence>MEDKPIETFSPMPEPEHKMFLTDEAQYYIQIIAKWGNFLSIIGFIMCALLLLLGSFISSIMSSLSAMGGNPMVGSVQGAMTVMYVLIAIFYFFPTLYLFQFSSKAKKAILFANSAELAEAFGKLKSCFKFIGIVTIVVLSIYALVFIAGIIGMSTYSAFRQ</sequence>
<dbReference type="InterPro" id="IPR035287">
    <property type="entry name" value="DUF5362"/>
</dbReference>
<evidence type="ECO:0000313" key="2">
    <source>
        <dbReference type="EMBL" id="MVN92879.1"/>
    </source>
</evidence>
<evidence type="ECO:0000256" key="1">
    <source>
        <dbReference type="SAM" id="Phobius"/>
    </source>
</evidence>
<name>A0A6I4IHP6_9SPHI</name>
<comment type="caution">
    <text evidence="2">The sequence shown here is derived from an EMBL/GenBank/DDBJ whole genome shotgun (WGS) entry which is preliminary data.</text>
</comment>
<dbReference type="EMBL" id="WQLA01000007">
    <property type="protein sequence ID" value="MVN92879.1"/>
    <property type="molecule type" value="Genomic_DNA"/>
</dbReference>
<keyword evidence="1" id="KW-0472">Membrane</keyword>
<feature type="transmembrane region" description="Helical" evidence="1">
    <location>
        <begin position="130"/>
        <end position="151"/>
    </location>
</feature>
<dbReference type="AlphaFoldDB" id="A0A6I4IHP6"/>
<gene>
    <name evidence="2" type="ORF">GO816_17230</name>
</gene>
<proteinExistence type="predicted"/>
<evidence type="ECO:0008006" key="4">
    <source>
        <dbReference type="Google" id="ProtNLM"/>
    </source>
</evidence>
<keyword evidence="3" id="KW-1185">Reference proteome</keyword>
<accession>A0A6I4IHP6</accession>
<organism evidence="2 3">
    <name type="scientific">Mucilaginibacter aquatilis</name>
    <dbReference type="NCBI Taxonomy" id="1517760"/>
    <lineage>
        <taxon>Bacteria</taxon>
        <taxon>Pseudomonadati</taxon>
        <taxon>Bacteroidota</taxon>
        <taxon>Sphingobacteriia</taxon>
        <taxon>Sphingobacteriales</taxon>
        <taxon>Sphingobacteriaceae</taxon>
        <taxon>Mucilaginibacter</taxon>
    </lineage>
</organism>